<evidence type="ECO:0000313" key="3">
    <source>
        <dbReference type="EMBL" id="ETJ34892.1"/>
    </source>
</evidence>
<sequence>FLLKKKLDFIPNKLNKFSIRRFTVGTASILVGSTLLFGIGNEAHAAEKNQELNTTANVADSDVGEAPSKEE</sequence>
<evidence type="ECO:0000259" key="2">
    <source>
        <dbReference type="Pfam" id="PF04650"/>
    </source>
</evidence>
<proteinExistence type="predicted"/>
<organism evidence="3">
    <name type="scientific">human gut metagenome</name>
    <dbReference type="NCBI Taxonomy" id="408170"/>
    <lineage>
        <taxon>unclassified sequences</taxon>
        <taxon>metagenomes</taxon>
        <taxon>organismal metagenomes</taxon>
    </lineage>
</organism>
<feature type="non-terminal residue" evidence="3">
    <location>
        <position position="71"/>
    </location>
</feature>
<dbReference type="InterPro" id="IPR005877">
    <property type="entry name" value="YSIRK_signal_dom"/>
</dbReference>
<feature type="non-terminal residue" evidence="3">
    <location>
        <position position="1"/>
    </location>
</feature>
<dbReference type="Pfam" id="PF04650">
    <property type="entry name" value="YSIRK_signal"/>
    <property type="match status" value="1"/>
</dbReference>
<dbReference type="EMBL" id="AZMM01010694">
    <property type="protein sequence ID" value="ETJ34892.1"/>
    <property type="molecule type" value="Genomic_DNA"/>
</dbReference>
<accession>W1XXB7</accession>
<protein>
    <recommendedName>
        <fullName evidence="2">YSIRK Gram-positive signal peptide domain-containing protein</fullName>
    </recommendedName>
</protein>
<dbReference type="NCBIfam" id="TIGR01168">
    <property type="entry name" value="YSIRK_signal"/>
    <property type="match status" value="1"/>
</dbReference>
<dbReference type="AlphaFoldDB" id="W1XXB7"/>
<feature type="region of interest" description="Disordered" evidence="1">
    <location>
        <begin position="48"/>
        <end position="71"/>
    </location>
</feature>
<reference evidence="3" key="1">
    <citation type="submission" date="2013-12" db="EMBL/GenBank/DDBJ databases">
        <title>A Varibaculum cambriense genome reconstructed from a premature infant gut community with otherwise low bacterial novelty that shifts toward anaerobic metabolism during the third week of life.</title>
        <authorList>
            <person name="Brown C.T."/>
            <person name="Sharon I."/>
            <person name="Thomas B.C."/>
            <person name="Castelle C.J."/>
            <person name="Morowitz M.J."/>
            <person name="Banfield J.F."/>
        </authorList>
    </citation>
    <scope>NUCLEOTIDE SEQUENCE</scope>
</reference>
<comment type="caution">
    <text evidence="3">The sequence shown here is derived from an EMBL/GenBank/DDBJ whole genome shotgun (WGS) entry which is preliminary data.</text>
</comment>
<gene>
    <name evidence="3" type="ORF">Q604_UNBC10694G0001</name>
</gene>
<evidence type="ECO:0000256" key="1">
    <source>
        <dbReference type="SAM" id="MobiDB-lite"/>
    </source>
</evidence>
<name>W1XXB7_9ZZZZ</name>
<feature type="domain" description="YSIRK Gram-positive signal peptide" evidence="2">
    <location>
        <begin position="12"/>
        <end position="37"/>
    </location>
</feature>